<name>A0A6J5C0F8_9BURK</name>
<protein>
    <recommendedName>
        <fullName evidence="4">DUF3304 domain-containing protein</fullName>
    </recommendedName>
</protein>
<proteinExistence type="predicted"/>
<dbReference type="AlphaFoldDB" id="A0A6J5C0F8"/>
<dbReference type="RefSeq" id="WP_244142723.1">
    <property type="nucleotide sequence ID" value="NZ_CADFGL010000027.1"/>
</dbReference>
<sequence>MQHWITDDPTHFLRSMKTATPLQWKLSNRRRAALAPPERSRRRAHHVAHPLAAKENQAMTRMARIFAVMMLSMLAACATGQRMHHVDASARSANYTEDYIQDFWIQTADGENTGLSGVQVKEFSAGGTDGSECCSLIPGVGQTIKVVWRVGGHQEDESRWKTYSRDVVVLGKMPRNTQDHSVLMMRFFPNHEVEAEIFPGDGDFGPSNPRMDKLLFVGPRVMRHIGE</sequence>
<reference evidence="2 3" key="1">
    <citation type="submission" date="2020-04" db="EMBL/GenBank/DDBJ databases">
        <authorList>
            <person name="De Canck E."/>
        </authorList>
    </citation>
    <scope>NUCLEOTIDE SEQUENCE [LARGE SCALE GENOMIC DNA]</scope>
    <source>
        <strain evidence="2 3">LMG 22037</strain>
    </source>
</reference>
<gene>
    <name evidence="2" type="ORF">LMG22037_04780</name>
</gene>
<dbReference type="Proteomes" id="UP000494249">
    <property type="component" value="Unassembled WGS sequence"/>
</dbReference>
<evidence type="ECO:0000313" key="2">
    <source>
        <dbReference type="EMBL" id="CAB3721182.1"/>
    </source>
</evidence>
<dbReference type="Pfam" id="PF11745">
    <property type="entry name" value="DUF3304"/>
    <property type="match status" value="1"/>
</dbReference>
<feature type="region of interest" description="Disordered" evidence="1">
    <location>
        <begin position="29"/>
        <end position="48"/>
    </location>
</feature>
<organism evidence="2 3">
    <name type="scientific">Paraburkholderia phenoliruptrix</name>
    <dbReference type="NCBI Taxonomy" id="252970"/>
    <lineage>
        <taxon>Bacteria</taxon>
        <taxon>Pseudomonadati</taxon>
        <taxon>Pseudomonadota</taxon>
        <taxon>Betaproteobacteria</taxon>
        <taxon>Burkholderiales</taxon>
        <taxon>Burkholderiaceae</taxon>
        <taxon>Paraburkholderia</taxon>
    </lineage>
</organism>
<dbReference type="EMBL" id="CADIKB010000029">
    <property type="protein sequence ID" value="CAB3721182.1"/>
    <property type="molecule type" value="Genomic_DNA"/>
</dbReference>
<dbReference type="InterPro" id="IPR021733">
    <property type="entry name" value="DUF3304"/>
</dbReference>
<evidence type="ECO:0000256" key="1">
    <source>
        <dbReference type="SAM" id="MobiDB-lite"/>
    </source>
</evidence>
<evidence type="ECO:0008006" key="4">
    <source>
        <dbReference type="Google" id="ProtNLM"/>
    </source>
</evidence>
<accession>A0A6J5C0F8</accession>
<evidence type="ECO:0000313" key="3">
    <source>
        <dbReference type="Proteomes" id="UP000494249"/>
    </source>
</evidence>